<dbReference type="InterPro" id="IPR036259">
    <property type="entry name" value="MFS_trans_sf"/>
</dbReference>
<reference evidence="3" key="1">
    <citation type="journal article" date="2019" name="Int. J. Syst. Evol. Microbiol.">
        <title>The Global Catalogue of Microorganisms (GCM) 10K type strain sequencing project: providing services to taxonomists for standard genome sequencing and annotation.</title>
        <authorList>
            <consortium name="The Broad Institute Genomics Platform"/>
            <consortium name="The Broad Institute Genome Sequencing Center for Infectious Disease"/>
            <person name="Wu L."/>
            <person name="Ma J."/>
        </authorList>
    </citation>
    <scope>NUCLEOTIDE SEQUENCE [LARGE SCALE GENOMIC DNA]</scope>
    <source>
        <strain evidence="3">JCM 31047</strain>
    </source>
</reference>
<gene>
    <name evidence="2" type="ORF">GCM10008956_39590</name>
</gene>
<name>A0A8H9GYY9_9DEIO</name>
<keyword evidence="1" id="KW-0812">Transmembrane</keyword>
<dbReference type="AlphaFoldDB" id="A0A8H9GYY9"/>
<dbReference type="SUPFAM" id="SSF103473">
    <property type="entry name" value="MFS general substrate transporter"/>
    <property type="match status" value="1"/>
</dbReference>
<keyword evidence="1" id="KW-0472">Membrane</keyword>
<organism evidence="2 3">
    <name type="scientific">Deinococcus arenae</name>
    <dbReference type="NCBI Taxonomy" id="1452751"/>
    <lineage>
        <taxon>Bacteria</taxon>
        <taxon>Thermotogati</taxon>
        <taxon>Deinococcota</taxon>
        <taxon>Deinococci</taxon>
        <taxon>Deinococcales</taxon>
        <taxon>Deinococcaceae</taxon>
        <taxon>Deinococcus</taxon>
    </lineage>
</organism>
<evidence type="ECO:0000313" key="2">
    <source>
        <dbReference type="EMBL" id="GGM59977.1"/>
    </source>
</evidence>
<accession>A0A8H9GYY9</accession>
<protein>
    <submittedName>
        <fullName evidence="2">Uncharacterized protein</fullName>
    </submittedName>
</protein>
<feature type="transmembrane region" description="Helical" evidence="1">
    <location>
        <begin position="144"/>
        <end position="163"/>
    </location>
</feature>
<comment type="caution">
    <text evidence="2">The sequence shown here is derived from an EMBL/GenBank/DDBJ whole genome shotgun (WGS) entry which is preliminary data.</text>
</comment>
<keyword evidence="3" id="KW-1185">Reference proteome</keyword>
<evidence type="ECO:0000313" key="3">
    <source>
        <dbReference type="Proteomes" id="UP000600547"/>
    </source>
</evidence>
<dbReference type="EMBL" id="BMQG01000033">
    <property type="protein sequence ID" value="GGM59977.1"/>
    <property type="molecule type" value="Genomic_DNA"/>
</dbReference>
<dbReference type="Proteomes" id="UP000600547">
    <property type="component" value="Unassembled WGS sequence"/>
</dbReference>
<proteinExistence type="predicted"/>
<evidence type="ECO:0000256" key="1">
    <source>
        <dbReference type="SAM" id="Phobius"/>
    </source>
</evidence>
<keyword evidence="1" id="KW-1133">Transmembrane helix</keyword>
<sequence length="175" mass="17899">MVILGGMGSFPGVILGATVVTLLNLRVLPSLGEATANLGIPQQVNPGQLLVVAGLAWWTVPEREPGSVIQSAEPFTPDRVTWHLASELTLARIVTVGVGLQLAPLLLTRGSSAGEAAALTGLLGLSALPGRVLFVLALRWVGPVPLTITLMGLLAAGAGFLLTGSSSGDKAHRLC</sequence>